<dbReference type="KEGG" id="sde:Sde_1826"/>
<dbReference type="RefSeq" id="WP_011468305.1">
    <property type="nucleotide sequence ID" value="NC_007912.1"/>
</dbReference>
<sequence length="156" mass="18026">MKKSLYVLIALTLLFGAFAGGMKYGFNVGVENYHHLENVLSSNVDVLRAMDLKGGSEKELKHIYWEYENSINRAIDSYNWYQNSGNHVFSKVFLSGHLENLDKSIINLSRYRREHPVEMETDVMVCELSEAETQRALCLERLEKRRDTVNKYGAKS</sequence>
<dbReference type="EMBL" id="CP000282">
    <property type="protein sequence ID" value="ABD81086.1"/>
    <property type="molecule type" value="Genomic_DNA"/>
</dbReference>
<dbReference type="GeneID" id="98613500"/>
<name>Q21JP3_SACD2</name>
<evidence type="ECO:0000313" key="2">
    <source>
        <dbReference type="Proteomes" id="UP000001947"/>
    </source>
</evidence>
<accession>Q21JP3</accession>
<dbReference type="HOGENOM" id="CLU_1685317_0_0_6"/>
<reference evidence="1 2" key="1">
    <citation type="journal article" date="2008" name="PLoS Genet.">
        <title>Complete genome sequence of the complex carbohydrate-degrading marine bacterium, Saccharophagus degradans strain 2-40 T.</title>
        <authorList>
            <person name="Weiner R.M."/>
            <person name="Taylor L.E.II."/>
            <person name="Henrissat B."/>
            <person name="Hauser L."/>
            <person name="Land M."/>
            <person name="Coutinho P.M."/>
            <person name="Rancurel C."/>
            <person name="Saunders E.H."/>
            <person name="Longmire A.G."/>
            <person name="Zhang H."/>
            <person name="Bayer E.A."/>
            <person name="Gilbert H.J."/>
            <person name="Larimer F."/>
            <person name="Zhulin I.B."/>
            <person name="Ekborg N.A."/>
            <person name="Lamed R."/>
            <person name="Richardson P.M."/>
            <person name="Borovok I."/>
            <person name="Hutcheson S."/>
        </authorList>
    </citation>
    <scope>NUCLEOTIDE SEQUENCE [LARGE SCALE GENOMIC DNA]</scope>
    <source>
        <strain evidence="2">2-40 / ATCC 43961 / DSM 17024</strain>
    </source>
</reference>
<protein>
    <submittedName>
        <fullName evidence="1">Uncharacterized protein</fullName>
    </submittedName>
</protein>
<gene>
    <name evidence="1" type="ordered locus">Sde_1826</name>
</gene>
<dbReference type="Proteomes" id="UP000001947">
    <property type="component" value="Chromosome"/>
</dbReference>
<evidence type="ECO:0000313" key="1">
    <source>
        <dbReference type="EMBL" id="ABD81086.1"/>
    </source>
</evidence>
<dbReference type="AlphaFoldDB" id="Q21JP3"/>
<organism evidence="1 2">
    <name type="scientific">Saccharophagus degradans (strain 2-40 / ATCC 43961 / DSM 17024)</name>
    <dbReference type="NCBI Taxonomy" id="203122"/>
    <lineage>
        <taxon>Bacteria</taxon>
        <taxon>Pseudomonadati</taxon>
        <taxon>Pseudomonadota</taxon>
        <taxon>Gammaproteobacteria</taxon>
        <taxon>Cellvibrionales</taxon>
        <taxon>Cellvibrionaceae</taxon>
        <taxon>Saccharophagus</taxon>
    </lineage>
</organism>
<proteinExistence type="predicted"/>
<keyword evidence="2" id="KW-1185">Reference proteome</keyword>
<dbReference type="OrthoDB" id="5707361at2"/>